<evidence type="ECO:0000313" key="4">
    <source>
        <dbReference type="EMBL" id="KAF4126983.1"/>
    </source>
</evidence>
<evidence type="ECO:0000256" key="1">
    <source>
        <dbReference type="SAM" id="MobiDB-lite"/>
    </source>
</evidence>
<dbReference type="Pfam" id="PF04982">
    <property type="entry name" value="TM_HPP"/>
    <property type="match status" value="1"/>
</dbReference>
<evidence type="ECO:0000313" key="5">
    <source>
        <dbReference type="Proteomes" id="UP000749293"/>
    </source>
</evidence>
<comment type="caution">
    <text evidence="4">The sequence shown here is derived from an EMBL/GenBank/DDBJ whole genome shotgun (WGS) entry which is preliminary data.</text>
</comment>
<feature type="compositionally biased region" description="Basic and acidic residues" evidence="1">
    <location>
        <begin position="221"/>
        <end position="270"/>
    </location>
</feature>
<keyword evidence="5" id="KW-1185">Reference proteome</keyword>
<feature type="transmembrane region" description="Helical" evidence="2">
    <location>
        <begin position="140"/>
        <end position="159"/>
    </location>
</feature>
<keyword evidence="2" id="KW-1133">Transmembrane helix</keyword>
<dbReference type="PANTHER" id="PTHR33741:SF5">
    <property type="entry name" value="TRANSMEMBRANE PROTEIN DDB_G0269096-RELATED"/>
    <property type="match status" value="1"/>
</dbReference>
<proteinExistence type="predicted"/>
<dbReference type="OrthoDB" id="2016548at2759"/>
<accession>A0A9P4Z1I4</accession>
<dbReference type="Proteomes" id="UP000749293">
    <property type="component" value="Unassembled WGS sequence"/>
</dbReference>
<feature type="region of interest" description="Disordered" evidence="1">
    <location>
        <begin position="221"/>
        <end position="274"/>
    </location>
</feature>
<feature type="transmembrane region" description="Helical" evidence="2">
    <location>
        <begin position="81"/>
        <end position="99"/>
    </location>
</feature>
<gene>
    <name evidence="4" type="ORF">GMORB2_0721</name>
</gene>
<dbReference type="InterPro" id="IPR007065">
    <property type="entry name" value="HPP"/>
</dbReference>
<feature type="domain" description="HPP transmembrane region" evidence="3">
    <location>
        <begin position="46"/>
        <end position="208"/>
    </location>
</feature>
<sequence>MKPWLWNFDIDRYVDSLVPSPPWLYLPRPVSWFLGHRREDDEPPEMGNLEPIAWAFAGVFSSILLIEGVGKRIAAFEAHSAPLMVGSFGAMAVLEFYAIDSPLAQPRGAVFGNLIASFLGVCVQKLFLMGDDFEGTRWVGGALACAAATSAMALTGTVHPPAGAAALLAVLDDDVLRLGWWYLPLVMLGVSLMLSVAVVVNNIRRRFPLYWWTAGSLRVPDDGKPSQQEARGREEGEGEEKEGGGEQEREREQQEGRRGEGEREDVESRASAHQLSLMHGKDGEIVIRPGFVSLPRHLVLEEGERAFLESLRYRL</sequence>
<evidence type="ECO:0000256" key="2">
    <source>
        <dbReference type="SAM" id="Phobius"/>
    </source>
</evidence>
<dbReference type="GeneID" id="55966951"/>
<evidence type="ECO:0000259" key="3">
    <source>
        <dbReference type="Pfam" id="PF04982"/>
    </source>
</evidence>
<reference evidence="4" key="1">
    <citation type="submission" date="2020-03" db="EMBL/GenBank/DDBJ databases">
        <title>Site-based positive gene gene selection in Geosmithia morbida across the United States reveals a broad range of putative effectors and factors for local host and environmental adapation.</title>
        <authorList>
            <person name="Onufrak A."/>
            <person name="Murdoch R.W."/>
            <person name="Gazis R."/>
            <person name="Huff M."/>
            <person name="Staton M."/>
            <person name="Klingeman W."/>
            <person name="Hadziabdic D."/>
        </authorList>
    </citation>
    <scope>NUCLEOTIDE SEQUENCE</scope>
    <source>
        <strain evidence="4">1262</strain>
    </source>
</reference>
<dbReference type="InterPro" id="IPR058581">
    <property type="entry name" value="TM_HPP"/>
</dbReference>
<dbReference type="RefSeq" id="XP_035325635.1">
    <property type="nucleotide sequence ID" value="XM_035462705.1"/>
</dbReference>
<keyword evidence="2" id="KW-0812">Transmembrane</keyword>
<dbReference type="AlphaFoldDB" id="A0A9P4Z1I4"/>
<feature type="transmembrane region" description="Helical" evidence="2">
    <location>
        <begin position="179"/>
        <end position="200"/>
    </location>
</feature>
<dbReference type="EMBL" id="JAANYQ010000001">
    <property type="protein sequence ID" value="KAF4126983.1"/>
    <property type="molecule type" value="Genomic_DNA"/>
</dbReference>
<protein>
    <submittedName>
        <fullName evidence="4">HPP family</fullName>
    </submittedName>
</protein>
<keyword evidence="2" id="KW-0472">Membrane</keyword>
<name>A0A9P4Z1I4_9HYPO</name>
<dbReference type="PANTHER" id="PTHR33741">
    <property type="entry name" value="TRANSMEMBRANE PROTEIN DDB_G0269096-RELATED"/>
    <property type="match status" value="1"/>
</dbReference>
<feature type="transmembrane region" description="Helical" evidence="2">
    <location>
        <begin position="52"/>
        <end position="69"/>
    </location>
</feature>
<organism evidence="4 5">
    <name type="scientific">Geosmithia morbida</name>
    <dbReference type="NCBI Taxonomy" id="1094350"/>
    <lineage>
        <taxon>Eukaryota</taxon>
        <taxon>Fungi</taxon>
        <taxon>Dikarya</taxon>
        <taxon>Ascomycota</taxon>
        <taxon>Pezizomycotina</taxon>
        <taxon>Sordariomycetes</taxon>
        <taxon>Hypocreomycetidae</taxon>
        <taxon>Hypocreales</taxon>
        <taxon>Bionectriaceae</taxon>
        <taxon>Geosmithia</taxon>
    </lineage>
</organism>
<feature type="transmembrane region" description="Helical" evidence="2">
    <location>
        <begin position="111"/>
        <end position="128"/>
    </location>
</feature>